<dbReference type="Proteomes" id="UP001589587">
    <property type="component" value="Unassembled WGS sequence"/>
</dbReference>
<evidence type="ECO:0000313" key="3">
    <source>
        <dbReference type="Proteomes" id="UP001589587"/>
    </source>
</evidence>
<reference evidence="2 3" key="1">
    <citation type="submission" date="2024-09" db="EMBL/GenBank/DDBJ databases">
        <authorList>
            <person name="Sun Q."/>
            <person name="Mori K."/>
        </authorList>
    </citation>
    <scope>NUCLEOTIDE SEQUENCE [LARGE SCALE GENOMIC DNA]</scope>
    <source>
        <strain evidence="2 3">JCM 11411</strain>
    </source>
</reference>
<gene>
    <name evidence="2" type="ORF">ACFFQ6_00690</name>
</gene>
<dbReference type="PRINTS" id="PR00111">
    <property type="entry name" value="ABHYDROLASE"/>
</dbReference>
<dbReference type="InterPro" id="IPR029058">
    <property type="entry name" value="AB_hydrolase_fold"/>
</dbReference>
<dbReference type="Pfam" id="PF12697">
    <property type="entry name" value="Abhydrolase_6"/>
    <property type="match status" value="1"/>
</dbReference>
<dbReference type="InterPro" id="IPR000073">
    <property type="entry name" value="AB_hydrolase_1"/>
</dbReference>
<dbReference type="PANTHER" id="PTHR43689:SF8">
    <property type="entry name" value="ALPHA_BETA-HYDROLASES SUPERFAMILY PROTEIN"/>
    <property type="match status" value="1"/>
</dbReference>
<evidence type="ECO:0000259" key="1">
    <source>
        <dbReference type="Pfam" id="PF12697"/>
    </source>
</evidence>
<accession>A0ABV5X6X3</accession>
<dbReference type="EMBL" id="JBHMAS010000002">
    <property type="protein sequence ID" value="MFB9778183.1"/>
    <property type="molecule type" value="Genomic_DNA"/>
</dbReference>
<keyword evidence="3" id="KW-1185">Reference proteome</keyword>
<dbReference type="Gene3D" id="3.40.50.1820">
    <property type="entry name" value="alpha/beta hydrolase"/>
    <property type="match status" value="1"/>
</dbReference>
<dbReference type="GO" id="GO:0016787">
    <property type="term" value="F:hydrolase activity"/>
    <property type="evidence" value="ECO:0007669"/>
    <property type="project" value="UniProtKB-KW"/>
</dbReference>
<name>A0ABV5X6X3_9NOCA</name>
<evidence type="ECO:0000313" key="2">
    <source>
        <dbReference type="EMBL" id="MFB9778183.1"/>
    </source>
</evidence>
<protein>
    <submittedName>
        <fullName evidence="2">Alpha/beta fold hydrolase</fullName>
    </submittedName>
</protein>
<feature type="domain" description="AB hydrolase-1" evidence="1">
    <location>
        <begin position="34"/>
        <end position="278"/>
    </location>
</feature>
<comment type="caution">
    <text evidence="2">The sequence shown here is derived from an EMBL/GenBank/DDBJ whole genome shotgun (WGS) entry which is preliminary data.</text>
</comment>
<proteinExistence type="predicted"/>
<organism evidence="2 3">
    <name type="scientific">Rhodococcus baikonurensis</name>
    <dbReference type="NCBI Taxonomy" id="172041"/>
    <lineage>
        <taxon>Bacteria</taxon>
        <taxon>Bacillati</taxon>
        <taxon>Actinomycetota</taxon>
        <taxon>Actinomycetes</taxon>
        <taxon>Mycobacteriales</taxon>
        <taxon>Nocardiaceae</taxon>
        <taxon>Rhodococcus</taxon>
        <taxon>Rhodococcus erythropolis group</taxon>
    </lineage>
</organism>
<sequence>MGRAGLTKVIVERRAVHAGVGTRELSVEGDGPTVVLLHGFAHPADAWRPVLNRFVEVGQSAVALDLPGFGAADTAEPGPWLPQGDRFLTEAITHHSGNGQVLLVGNSLGAVLTVRAAASPLRLPIRGIVAAATPGMGWTPFVNAALVGNGRTLARIATVGAPHYLRQRSMDRLVGHLLYGDRTALEVPLVRLLSSQLYDRRSTRKLLQHALRMKIEVDAEPLVTGVTCPAVIVHGRRDRIVALESSQILHKAIPQSRLVVLGHAGHCPQLDAPDAIAELARELAMALPGDPESA</sequence>
<keyword evidence="2" id="KW-0378">Hydrolase</keyword>
<dbReference type="SUPFAM" id="SSF53474">
    <property type="entry name" value="alpha/beta-Hydrolases"/>
    <property type="match status" value="1"/>
</dbReference>
<dbReference type="RefSeq" id="WP_378373649.1">
    <property type="nucleotide sequence ID" value="NZ_JBHMAS010000002.1"/>
</dbReference>
<dbReference type="PANTHER" id="PTHR43689">
    <property type="entry name" value="HYDROLASE"/>
    <property type="match status" value="1"/>
</dbReference>